<dbReference type="Pfam" id="PF04079">
    <property type="entry name" value="SMC_ScpB"/>
    <property type="match status" value="1"/>
</dbReference>
<feature type="compositionally biased region" description="Basic and acidic residues" evidence="5">
    <location>
        <begin position="103"/>
        <end position="119"/>
    </location>
</feature>
<dbReference type="PANTHER" id="PTHR34298">
    <property type="entry name" value="SEGREGATION AND CONDENSATION PROTEIN B"/>
    <property type="match status" value="1"/>
</dbReference>
<dbReference type="InterPro" id="IPR005234">
    <property type="entry name" value="ScpB_csome_segregation"/>
</dbReference>
<dbReference type="SUPFAM" id="SSF46785">
    <property type="entry name" value="Winged helix' DNA-binding domain"/>
    <property type="match status" value="1"/>
</dbReference>
<evidence type="ECO:0000256" key="1">
    <source>
        <dbReference type="ARBA" id="ARBA00022490"/>
    </source>
</evidence>
<keyword evidence="3" id="KW-0159">Chromosome partition</keyword>
<name>X0V201_9ZZZZ</name>
<keyword evidence="2" id="KW-0132">Cell division</keyword>
<gene>
    <name evidence="6" type="ORF">S01H1_37414</name>
</gene>
<organism evidence="6">
    <name type="scientific">marine sediment metagenome</name>
    <dbReference type="NCBI Taxonomy" id="412755"/>
    <lineage>
        <taxon>unclassified sequences</taxon>
        <taxon>metagenomes</taxon>
        <taxon>ecological metagenomes</taxon>
    </lineage>
</organism>
<dbReference type="InterPro" id="IPR036388">
    <property type="entry name" value="WH-like_DNA-bd_sf"/>
</dbReference>
<dbReference type="Gene3D" id="1.10.10.10">
    <property type="entry name" value="Winged helix-like DNA-binding domain superfamily/Winged helix DNA-binding domain"/>
    <property type="match status" value="1"/>
</dbReference>
<reference evidence="6" key="1">
    <citation type="journal article" date="2014" name="Front. Microbiol.">
        <title>High frequency of phylogenetically diverse reductive dehalogenase-homologous genes in deep subseafloor sedimentary metagenomes.</title>
        <authorList>
            <person name="Kawai M."/>
            <person name="Futagami T."/>
            <person name="Toyoda A."/>
            <person name="Takaki Y."/>
            <person name="Nishi S."/>
            <person name="Hori S."/>
            <person name="Arai W."/>
            <person name="Tsubouchi T."/>
            <person name="Morono Y."/>
            <person name="Uchiyama I."/>
            <person name="Ito T."/>
            <person name="Fujiyama A."/>
            <person name="Inagaki F."/>
            <person name="Takami H."/>
        </authorList>
    </citation>
    <scope>NUCLEOTIDE SEQUENCE</scope>
    <source>
        <strain evidence="6">Expedition CK06-06</strain>
    </source>
</reference>
<feature type="region of interest" description="Disordered" evidence="5">
    <location>
        <begin position="91"/>
        <end position="139"/>
    </location>
</feature>
<proteinExistence type="predicted"/>
<evidence type="ECO:0000256" key="5">
    <source>
        <dbReference type="SAM" id="MobiDB-lite"/>
    </source>
</evidence>
<dbReference type="GO" id="GO:0051301">
    <property type="term" value="P:cell division"/>
    <property type="evidence" value="ECO:0007669"/>
    <property type="project" value="UniProtKB-KW"/>
</dbReference>
<evidence type="ECO:0000256" key="3">
    <source>
        <dbReference type="ARBA" id="ARBA00022829"/>
    </source>
</evidence>
<dbReference type="InterPro" id="IPR036390">
    <property type="entry name" value="WH_DNA-bd_sf"/>
</dbReference>
<dbReference type="PANTHER" id="PTHR34298:SF2">
    <property type="entry name" value="SEGREGATION AND CONDENSATION PROTEIN B"/>
    <property type="match status" value="1"/>
</dbReference>
<protein>
    <recommendedName>
        <fullName evidence="7">SMC-Scp complex subunit ScpB</fullName>
    </recommendedName>
</protein>
<keyword evidence="1" id="KW-0963">Cytoplasm</keyword>
<feature type="compositionally biased region" description="Acidic residues" evidence="5">
    <location>
        <begin position="120"/>
        <end position="130"/>
    </location>
</feature>
<evidence type="ECO:0000256" key="2">
    <source>
        <dbReference type="ARBA" id="ARBA00022618"/>
    </source>
</evidence>
<dbReference type="EMBL" id="BARS01023497">
    <property type="protein sequence ID" value="GAG12145.1"/>
    <property type="molecule type" value="Genomic_DNA"/>
</dbReference>
<evidence type="ECO:0000313" key="6">
    <source>
        <dbReference type="EMBL" id="GAG12145.1"/>
    </source>
</evidence>
<accession>X0V201</accession>
<sequence length="139" mass="15578">FIDRVSHLAPQQDIPRPILRSLAVIAYNHPMTQSDLVKVRGNKAYAHVQELLARNLIRAEESGRTLLMHVTKEFLRHFGLSTVEEFRFHVAGLPEPEGELEPELEREPESDSEPDREQASDSEPDSEPEAEAPTSEGGG</sequence>
<feature type="non-terminal residue" evidence="6">
    <location>
        <position position="1"/>
    </location>
</feature>
<evidence type="ECO:0008006" key="7">
    <source>
        <dbReference type="Google" id="ProtNLM"/>
    </source>
</evidence>
<dbReference type="GO" id="GO:0051304">
    <property type="term" value="P:chromosome separation"/>
    <property type="evidence" value="ECO:0007669"/>
    <property type="project" value="InterPro"/>
</dbReference>
<keyword evidence="4" id="KW-0131">Cell cycle</keyword>
<evidence type="ECO:0000256" key="4">
    <source>
        <dbReference type="ARBA" id="ARBA00023306"/>
    </source>
</evidence>
<comment type="caution">
    <text evidence="6">The sequence shown here is derived from an EMBL/GenBank/DDBJ whole genome shotgun (WGS) entry which is preliminary data.</text>
</comment>
<dbReference type="AlphaFoldDB" id="X0V201"/>